<evidence type="ECO:0000259" key="2">
    <source>
        <dbReference type="Pfam" id="PF13839"/>
    </source>
</evidence>
<dbReference type="Pfam" id="PF13839">
    <property type="entry name" value="PC-Esterase"/>
    <property type="match status" value="1"/>
</dbReference>
<comment type="caution">
    <text evidence="3">The sequence shown here is derived from an EMBL/GenBank/DDBJ whole genome shotgun (WGS) entry which is preliminary data.</text>
</comment>
<dbReference type="Proteomes" id="UP000826656">
    <property type="component" value="Unassembled WGS sequence"/>
</dbReference>
<name>A0ABQ7UCQ9_SOLTU</name>
<reference evidence="3 4" key="1">
    <citation type="journal article" date="2021" name="bioRxiv">
        <title>Chromosome-scale and haplotype-resolved genome assembly of a tetraploid potato cultivar.</title>
        <authorList>
            <person name="Sun H."/>
            <person name="Jiao W.-B."/>
            <person name="Krause K."/>
            <person name="Campoy J.A."/>
            <person name="Goel M."/>
            <person name="Folz-Donahue K."/>
            <person name="Kukat C."/>
            <person name="Huettel B."/>
            <person name="Schneeberger K."/>
        </authorList>
    </citation>
    <scope>NUCLEOTIDE SEQUENCE [LARGE SCALE GENOMIC DNA]</scope>
    <source>
        <strain evidence="3">SolTubOtavaFocal</strain>
        <tissue evidence="3">Leaves</tissue>
    </source>
</reference>
<gene>
    <name evidence="3" type="ORF">KY290_032674</name>
</gene>
<protein>
    <recommendedName>
        <fullName evidence="2">Trichome birefringence-like C-terminal domain-containing protein</fullName>
    </recommendedName>
</protein>
<dbReference type="PANTHER" id="PTHR32285:SF36">
    <property type="entry name" value="PROTEIN TRICHOME BIREFRINGENCE-LIKE 38"/>
    <property type="match status" value="1"/>
</dbReference>
<evidence type="ECO:0000256" key="1">
    <source>
        <dbReference type="ARBA" id="ARBA00007727"/>
    </source>
</evidence>
<dbReference type="EMBL" id="JAIVGD010000023">
    <property type="protein sequence ID" value="KAH0744681.1"/>
    <property type="molecule type" value="Genomic_DNA"/>
</dbReference>
<evidence type="ECO:0000313" key="3">
    <source>
        <dbReference type="EMBL" id="KAH0744681.1"/>
    </source>
</evidence>
<proteinExistence type="inferred from homology"/>
<dbReference type="PANTHER" id="PTHR32285">
    <property type="entry name" value="PROTEIN TRICHOME BIREFRINGENCE-LIKE 9-RELATED"/>
    <property type="match status" value="1"/>
</dbReference>
<accession>A0ABQ7UCQ9</accession>
<keyword evidence="4" id="KW-1185">Reference proteome</keyword>
<dbReference type="InterPro" id="IPR029962">
    <property type="entry name" value="TBL"/>
</dbReference>
<evidence type="ECO:0000313" key="4">
    <source>
        <dbReference type="Proteomes" id="UP000826656"/>
    </source>
</evidence>
<comment type="similarity">
    <text evidence="1">Belongs to the PC-esterase family. TBL subfamily.</text>
</comment>
<feature type="domain" description="Trichome birefringence-like C-terminal" evidence="2">
    <location>
        <begin position="8"/>
        <end position="153"/>
    </location>
</feature>
<dbReference type="InterPro" id="IPR026057">
    <property type="entry name" value="TBL_C"/>
</dbReference>
<sequence>MSLLHFWWDFVEYNSQILKDMDRVEAFRAGLKTWAKWVETDVDTTKTKVFFQGTSPAHYHGSEWGDPTVNSCLNETTPVNGSTYPSGLPIALDIVKQVLKDMSKPIVNLLDITKLSQLRKDGHPSIYSGRHGLDCTHWCIGGVPDTWNQILYSLL</sequence>
<organism evidence="3 4">
    <name type="scientific">Solanum tuberosum</name>
    <name type="common">Potato</name>
    <dbReference type="NCBI Taxonomy" id="4113"/>
    <lineage>
        <taxon>Eukaryota</taxon>
        <taxon>Viridiplantae</taxon>
        <taxon>Streptophyta</taxon>
        <taxon>Embryophyta</taxon>
        <taxon>Tracheophyta</taxon>
        <taxon>Spermatophyta</taxon>
        <taxon>Magnoliopsida</taxon>
        <taxon>eudicotyledons</taxon>
        <taxon>Gunneridae</taxon>
        <taxon>Pentapetalae</taxon>
        <taxon>asterids</taxon>
        <taxon>lamiids</taxon>
        <taxon>Solanales</taxon>
        <taxon>Solanaceae</taxon>
        <taxon>Solanoideae</taxon>
        <taxon>Solaneae</taxon>
        <taxon>Solanum</taxon>
    </lineage>
</organism>